<dbReference type="EMBL" id="JBHUIP010000007">
    <property type="protein sequence ID" value="MFD2262975.1"/>
    <property type="molecule type" value="Genomic_DNA"/>
</dbReference>
<organism evidence="2 3">
    <name type="scientific">Lacibacterium aquatile</name>
    <dbReference type="NCBI Taxonomy" id="1168082"/>
    <lineage>
        <taxon>Bacteria</taxon>
        <taxon>Pseudomonadati</taxon>
        <taxon>Pseudomonadota</taxon>
        <taxon>Alphaproteobacteria</taxon>
        <taxon>Rhodospirillales</taxon>
        <taxon>Rhodospirillaceae</taxon>
    </lineage>
</organism>
<evidence type="ECO:0000313" key="3">
    <source>
        <dbReference type="Proteomes" id="UP001597295"/>
    </source>
</evidence>
<dbReference type="Proteomes" id="UP001597295">
    <property type="component" value="Unassembled WGS sequence"/>
</dbReference>
<evidence type="ECO:0000256" key="1">
    <source>
        <dbReference type="SAM" id="SignalP"/>
    </source>
</evidence>
<accession>A0ABW5DUP5</accession>
<name>A0ABW5DUP5_9PROT</name>
<feature type="chain" id="PRO_5045300715" evidence="1">
    <location>
        <begin position="18"/>
        <end position="112"/>
    </location>
</feature>
<gene>
    <name evidence="2" type="ORF">ACFSM5_08760</name>
</gene>
<dbReference type="InterPro" id="IPR046150">
    <property type="entry name" value="DUF6152"/>
</dbReference>
<reference evidence="3" key="1">
    <citation type="journal article" date="2019" name="Int. J. Syst. Evol. Microbiol.">
        <title>The Global Catalogue of Microorganisms (GCM) 10K type strain sequencing project: providing services to taxonomists for standard genome sequencing and annotation.</title>
        <authorList>
            <consortium name="The Broad Institute Genomics Platform"/>
            <consortium name="The Broad Institute Genome Sequencing Center for Infectious Disease"/>
            <person name="Wu L."/>
            <person name="Ma J."/>
        </authorList>
    </citation>
    <scope>NUCLEOTIDE SEQUENCE [LARGE SCALE GENOMIC DNA]</scope>
    <source>
        <strain evidence="3">CGMCC 1.19062</strain>
    </source>
</reference>
<dbReference type="RefSeq" id="WP_379875943.1">
    <property type="nucleotide sequence ID" value="NZ_JBHUIP010000007.1"/>
</dbReference>
<keyword evidence="1" id="KW-0732">Signal</keyword>
<keyword evidence="3" id="KW-1185">Reference proteome</keyword>
<evidence type="ECO:0000313" key="2">
    <source>
        <dbReference type="EMBL" id="MFD2262975.1"/>
    </source>
</evidence>
<feature type="signal peptide" evidence="1">
    <location>
        <begin position="1"/>
        <end position="17"/>
    </location>
</feature>
<sequence length="112" mass="12355">MLRPVAILTLIAAPVLAHHGWGSYDSATVLTLEAPILSSSYQSPHGELELDHQGKRWQVILAPPFRMQNRGLPAEDIAPGTLVKIEGYPSRVHDGELRAERISVKGRTVELR</sequence>
<comment type="caution">
    <text evidence="2">The sequence shown here is derived from an EMBL/GenBank/DDBJ whole genome shotgun (WGS) entry which is preliminary data.</text>
</comment>
<dbReference type="Pfam" id="PF19649">
    <property type="entry name" value="DUF6152"/>
    <property type="match status" value="1"/>
</dbReference>
<proteinExistence type="predicted"/>
<protein>
    <submittedName>
        <fullName evidence="2">DUF6152 family protein</fullName>
    </submittedName>
</protein>